<proteinExistence type="inferred from homology"/>
<reference evidence="4 5" key="1">
    <citation type="submission" date="2018-01" db="EMBL/GenBank/DDBJ databases">
        <title>The whole genome sequencing and assembly of Paenibacillus chitinolyticus KCCM 41400 strain.</title>
        <authorList>
            <person name="Kim J.-Y."/>
            <person name="Park M.-K."/>
            <person name="Lee Y.-J."/>
            <person name="Yi H."/>
            <person name="Bahn Y.-S."/>
            <person name="Kim J.F."/>
            <person name="Lee D.-W."/>
        </authorList>
    </citation>
    <scope>NUCLEOTIDE SEQUENCE [LARGE SCALE GENOMIC DNA]</scope>
    <source>
        <strain evidence="4 5">KCCM 41400</strain>
    </source>
</reference>
<dbReference type="GeneID" id="95375639"/>
<gene>
    <name evidence="3" type="ORF">M5X16_00650</name>
    <name evidence="4" type="ORF">PC41400_12540</name>
</gene>
<evidence type="ECO:0000313" key="5">
    <source>
        <dbReference type="Proteomes" id="UP000288943"/>
    </source>
</evidence>
<dbReference type="OrthoDB" id="9767864at2"/>
<dbReference type="Proteomes" id="UP000288943">
    <property type="component" value="Chromosome"/>
</dbReference>
<dbReference type="RefSeq" id="WP_042228248.1">
    <property type="nucleotide sequence ID" value="NZ_CP026520.1"/>
</dbReference>
<sequence>MSERHGIYTSEVPFSVMTPVSPQATIPVVFGTAPVHLSKLAAAPVNTPILCKSWDEAVDAFGYSEDWESYTLSEFMYSHFRLYKQAPVVLINVLDPAAHKTSAAPSEAVVTAGMAVVSAEGILPSSVTVQSADGATTYSKEKDYTLAFDKKGRLMLSVVKGGAISPAATALKVGYDKLDRSKVTAADLIGGTDAATGEVTGLDLIKQVFPRFQLVPTLVLAPGFSHDPQVASVLAAKAESINGHFKAMALTDLPADRPFTDLAVFKKENGYASERQIAAYPNVTKDGRTYRFSTHLAGVMCRTDLESDGVPHRSPSNKLLQADGTVLDNGTELPLGPDEAEYLNNQGIFTALNFVGGWKTWGNRTAAFPEITDPQNAFIPVRRMFDWIQNSVILTYWKHVDDPANKRLVESVTDSLNIWMNGLQASGYILGGRVEFIKEENPATDLMNGKLKFHIFVTPPSPAQEIQFKIEYDAQYLGAIQS</sequence>
<protein>
    <submittedName>
        <fullName evidence="4">Phage tail sheath family protein</fullName>
    </submittedName>
</protein>
<accession>A0A410WW30</accession>
<evidence type="ECO:0000256" key="1">
    <source>
        <dbReference type="ARBA" id="ARBA00008005"/>
    </source>
</evidence>
<dbReference type="AlphaFoldDB" id="A0A410WW30"/>
<dbReference type="EMBL" id="CP026520">
    <property type="protein sequence ID" value="QAV18457.1"/>
    <property type="molecule type" value="Genomic_DNA"/>
</dbReference>
<evidence type="ECO:0000313" key="6">
    <source>
        <dbReference type="Proteomes" id="UP001527202"/>
    </source>
</evidence>
<dbReference type="Pfam" id="PF17482">
    <property type="entry name" value="Phage_sheath_1C"/>
    <property type="match status" value="1"/>
</dbReference>
<organism evidence="4 5">
    <name type="scientific">Paenibacillus chitinolyticus</name>
    <dbReference type="NCBI Taxonomy" id="79263"/>
    <lineage>
        <taxon>Bacteria</taxon>
        <taxon>Bacillati</taxon>
        <taxon>Bacillota</taxon>
        <taxon>Bacilli</taxon>
        <taxon>Bacillales</taxon>
        <taxon>Paenibacillaceae</taxon>
        <taxon>Paenibacillus</taxon>
    </lineage>
</organism>
<evidence type="ECO:0000259" key="2">
    <source>
        <dbReference type="Pfam" id="PF17482"/>
    </source>
</evidence>
<name>A0A410WW30_9BACL</name>
<reference evidence="3 6" key="2">
    <citation type="submission" date="2022-05" db="EMBL/GenBank/DDBJ databases">
        <title>Genome Sequencing of Bee-Associated Microbes.</title>
        <authorList>
            <person name="Dunlap C."/>
        </authorList>
    </citation>
    <scope>NUCLEOTIDE SEQUENCE [LARGE SCALE GENOMIC DNA]</scope>
    <source>
        <strain evidence="3 6">NRRL B-23120</strain>
    </source>
</reference>
<dbReference type="PANTHER" id="PTHR35861">
    <property type="match status" value="1"/>
</dbReference>
<dbReference type="KEGG" id="pchi:PC41400_12540"/>
<dbReference type="PANTHER" id="PTHR35861:SF1">
    <property type="entry name" value="PHAGE TAIL SHEATH PROTEIN"/>
    <property type="match status" value="1"/>
</dbReference>
<dbReference type="EMBL" id="JAMDMJ010000001">
    <property type="protein sequence ID" value="MCY9594289.1"/>
    <property type="molecule type" value="Genomic_DNA"/>
</dbReference>
<dbReference type="InterPro" id="IPR020287">
    <property type="entry name" value="Tail_sheath_C"/>
</dbReference>
<dbReference type="Proteomes" id="UP001527202">
    <property type="component" value="Unassembled WGS sequence"/>
</dbReference>
<evidence type="ECO:0000313" key="4">
    <source>
        <dbReference type="EMBL" id="QAV18457.1"/>
    </source>
</evidence>
<feature type="domain" description="Tail sheath protein C-terminal" evidence="2">
    <location>
        <begin position="373"/>
        <end position="471"/>
    </location>
</feature>
<keyword evidence="6" id="KW-1185">Reference proteome</keyword>
<dbReference type="InterPro" id="IPR052042">
    <property type="entry name" value="Tail_sheath_structural"/>
</dbReference>
<evidence type="ECO:0000313" key="3">
    <source>
        <dbReference type="EMBL" id="MCY9594289.1"/>
    </source>
</evidence>
<comment type="similarity">
    <text evidence="1">Belongs to the myoviridae tail sheath protein family.</text>
</comment>